<dbReference type="GO" id="GO:0008270">
    <property type="term" value="F:zinc ion binding"/>
    <property type="evidence" value="ECO:0007669"/>
    <property type="project" value="UniProtKB-KW"/>
</dbReference>
<protein>
    <recommendedName>
        <fullName evidence="4">RING-type domain-containing protein</fullName>
    </recommendedName>
</protein>
<dbReference type="Proteomes" id="UP000030748">
    <property type="component" value="Unassembled WGS sequence"/>
</dbReference>
<gene>
    <name evidence="5" type="ORF">MIMGU_mgv1a018820mg</name>
</gene>
<evidence type="ECO:0000313" key="6">
    <source>
        <dbReference type="Proteomes" id="UP000030748"/>
    </source>
</evidence>
<name>A0A022QQC8_ERYGU</name>
<feature type="domain" description="RING-type" evidence="4">
    <location>
        <begin position="524"/>
        <end position="564"/>
    </location>
</feature>
<keyword evidence="1" id="KW-0479">Metal-binding</keyword>
<evidence type="ECO:0000256" key="1">
    <source>
        <dbReference type="PROSITE-ProRule" id="PRU00175"/>
    </source>
</evidence>
<dbReference type="PhylomeDB" id="A0A022QQC8"/>
<sequence>MAGSKRGKQSKGKGTHKSKNSDTIEKKPESSISNAVSTSTSGYDENELERFLYIKIETLYAKSKDSLLKIGYSLAEIEKLILSVGLIHGQMDHLSNIMTNSIAFIEKRIELKRQAFQDMDELYKSMFEALVGYVMRTRADIRRYDAMWYLLVRKWGRVPPNIEVSDSIPSHGSYEEVGIMKRINYTHLQESYLVFNVLNLRDDMQRKAEDPVITQDAITSCSYETYLDQFLDSNSDGLKNALILDLVKSTRDLEEKSNEQKEWAQRKLVDSARWFSKHFMELNLLRREACSDKDKMKDEKLPAEKEHVLKLTTMEHYFRKVNFEANFITDYVRRLETQNAQIRADPEALTSNGSESERELKEIRKRKKKWKKNLSDVEKQISNNLSQCDEEKQRAITLRKRRRINRKSTPYIVPFGIIFFLPVQFQNDVVLSTSGFIVKWRQEKARMFEIGKANARTELLRLQQKLELGSQAEMDNCRRLEDELMRLHLCQQMAEVQLTENARSSESSATMEYSSERRIGLMTCMMCLQNDQSVVLLPCAHQVLCFPCFERNCSAVGANCPVLQCSDQTEHYTVWS</sequence>
<keyword evidence="1" id="KW-0863">Zinc-finger</keyword>
<keyword evidence="6" id="KW-1185">Reference proteome</keyword>
<evidence type="ECO:0000256" key="3">
    <source>
        <dbReference type="SAM" id="MobiDB-lite"/>
    </source>
</evidence>
<evidence type="ECO:0000256" key="2">
    <source>
        <dbReference type="SAM" id="Coils"/>
    </source>
</evidence>
<organism evidence="5 6">
    <name type="scientific">Erythranthe guttata</name>
    <name type="common">Yellow monkey flower</name>
    <name type="synonym">Mimulus guttatus</name>
    <dbReference type="NCBI Taxonomy" id="4155"/>
    <lineage>
        <taxon>Eukaryota</taxon>
        <taxon>Viridiplantae</taxon>
        <taxon>Streptophyta</taxon>
        <taxon>Embryophyta</taxon>
        <taxon>Tracheophyta</taxon>
        <taxon>Spermatophyta</taxon>
        <taxon>Magnoliopsida</taxon>
        <taxon>eudicotyledons</taxon>
        <taxon>Gunneridae</taxon>
        <taxon>Pentapetalae</taxon>
        <taxon>asterids</taxon>
        <taxon>lamiids</taxon>
        <taxon>Lamiales</taxon>
        <taxon>Phrymaceae</taxon>
        <taxon>Erythranthe</taxon>
    </lineage>
</organism>
<dbReference type="InterPro" id="IPR046934">
    <property type="entry name" value="PIR2-like"/>
</dbReference>
<evidence type="ECO:0000259" key="4">
    <source>
        <dbReference type="PROSITE" id="PS50089"/>
    </source>
</evidence>
<keyword evidence="2" id="KW-0175">Coiled coil</keyword>
<dbReference type="InterPro" id="IPR013083">
    <property type="entry name" value="Znf_RING/FYVE/PHD"/>
</dbReference>
<dbReference type="eggNOG" id="ENOG502QVIE">
    <property type="taxonomic scope" value="Eukaryota"/>
</dbReference>
<dbReference type="STRING" id="4155.A0A022QQC8"/>
<dbReference type="Gene3D" id="3.30.40.10">
    <property type="entry name" value="Zinc/RING finger domain, C3HC4 (zinc finger)"/>
    <property type="match status" value="1"/>
</dbReference>
<feature type="compositionally biased region" description="Basic residues" evidence="3">
    <location>
        <begin position="1"/>
        <end position="18"/>
    </location>
</feature>
<evidence type="ECO:0000313" key="5">
    <source>
        <dbReference type="EMBL" id="EYU29458.1"/>
    </source>
</evidence>
<dbReference type="AlphaFoldDB" id="A0A022QQC8"/>
<dbReference type="PANTHER" id="PTHR46405">
    <property type="entry name" value="OS05G0141500 PROTEIN"/>
    <property type="match status" value="1"/>
</dbReference>
<proteinExistence type="predicted"/>
<dbReference type="InterPro" id="IPR046527">
    <property type="entry name" value="PIR2-like_helical"/>
</dbReference>
<accession>A0A022QQC8</accession>
<feature type="region of interest" description="Disordered" evidence="3">
    <location>
        <begin position="1"/>
        <end position="40"/>
    </location>
</feature>
<dbReference type="PANTHER" id="PTHR46405:SF3">
    <property type="entry name" value="RING_U-BOX SUPERFAMILY PROTEIN"/>
    <property type="match status" value="1"/>
</dbReference>
<dbReference type="PROSITE" id="PS50089">
    <property type="entry name" value="ZF_RING_2"/>
    <property type="match status" value="1"/>
</dbReference>
<dbReference type="Pfam" id="PF20235">
    <property type="entry name" value="PIR2-like_helical"/>
    <property type="match status" value="1"/>
</dbReference>
<keyword evidence="1" id="KW-0862">Zinc</keyword>
<feature type="compositionally biased region" description="Low complexity" evidence="3">
    <location>
        <begin position="30"/>
        <end position="40"/>
    </location>
</feature>
<feature type="coiled-coil region" evidence="2">
    <location>
        <begin position="353"/>
        <end position="380"/>
    </location>
</feature>
<dbReference type="Pfam" id="PF13920">
    <property type="entry name" value="zf-C3HC4_3"/>
    <property type="match status" value="1"/>
</dbReference>
<feature type="compositionally biased region" description="Basic and acidic residues" evidence="3">
    <location>
        <begin position="19"/>
        <end position="29"/>
    </location>
</feature>
<dbReference type="EMBL" id="KI631230">
    <property type="protein sequence ID" value="EYU29458.1"/>
    <property type="molecule type" value="Genomic_DNA"/>
</dbReference>
<dbReference type="InterPro" id="IPR001841">
    <property type="entry name" value="Znf_RING"/>
</dbReference>
<reference evidence="5 6" key="1">
    <citation type="journal article" date="2013" name="Proc. Natl. Acad. Sci. U.S.A.">
        <title>Fine-scale variation in meiotic recombination in Mimulus inferred from population shotgun sequencing.</title>
        <authorList>
            <person name="Hellsten U."/>
            <person name="Wright K.M."/>
            <person name="Jenkins J."/>
            <person name="Shu S."/>
            <person name="Yuan Y."/>
            <person name="Wessler S.R."/>
            <person name="Schmutz J."/>
            <person name="Willis J.H."/>
            <person name="Rokhsar D.S."/>
        </authorList>
    </citation>
    <scope>NUCLEOTIDE SEQUENCE [LARGE SCALE GENOMIC DNA]</scope>
    <source>
        <strain evidence="6">cv. DUN x IM62</strain>
    </source>
</reference>